<name>A0A087U485_STEMI</name>
<dbReference type="Proteomes" id="UP000054359">
    <property type="component" value="Unassembled WGS sequence"/>
</dbReference>
<reference evidence="1 2" key="1">
    <citation type="submission" date="2013-11" db="EMBL/GenBank/DDBJ databases">
        <title>Genome sequencing of Stegodyphus mimosarum.</title>
        <authorList>
            <person name="Bechsgaard J."/>
        </authorList>
    </citation>
    <scope>NUCLEOTIDE SEQUENCE [LARGE SCALE GENOMIC DNA]</scope>
</reference>
<feature type="non-terminal residue" evidence="1">
    <location>
        <position position="237"/>
    </location>
</feature>
<sequence length="237" mass="27137">MLLKQTDELICQKQVVAWAIKFIQAGVFFFPESRMTNYFLNRGVSYNWKRLLYACTKNPCKFTPYLLPVIASHEDLDKESLKQIVLLVAISQGQAVDGCSQLINNRARPFTLDEAKKLKALEDKFRQRNNPPEENIWSLAPDDINYRKLPIGAILNPLSENAEGSADTSDEPMEVTIDVSKDEISDYSEDFIIINKNDSEELLLAEGSITVDNNIFQEDETTTYEPCDLIYQKREKQ</sequence>
<dbReference type="AlphaFoldDB" id="A0A087U485"/>
<evidence type="ECO:0000313" key="2">
    <source>
        <dbReference type="Proteomes" id="UP000054359"/>
    </source>
</evidence>
<gene>
    <name evidence="1" type="ORF">X975_18433</name>
</gene>
<dbReference type="EMBL" id="KK118073">
    <property type="protein sequence ID" value="KFM72174.1"/>
    <property type="molecule type" value="Genomic_DNA"/>
</dbReference>
<proteinExistence type="predicted"/>
<protein>
    <submittedName>
        <fullName evidence="1">Uncharacterized protein</fullName>
    </submittedName>
</protein>
<evidence type="ECO:0000313" key="1">
    <source>
        <dbReference type="EMBL" id="KFM72174.1"/>
    </source>
</evidence>
<organism evidence="1 2">
    <name type="scientific">Stegodyphus mimosarum</name>
    <name type="common">African social velvet spider</name>
    <dbReference type="NCBI Taxonomy" id="407821"/>
    <lineage>
        <taxon>Eukaryota</taxon>
        <taxon>Metazoa</taxon>
        <taxon>Ecdysozoa</taxon>
        <taxon>Arthropoda</taxon>
        <taxon>Chelicerata</taxon>
        <taxon>Arachnida</taxon>
        <taxon>Araneae</taxon>
        <taxon>Araneomorphae</taxon>
        <taxon>Entelegynae</taxon>
        <taxon>Eresoidea</taxon>
        <taxon>Eresidae</taxon>
        <taxon>Stegodyphus</taxon>
    </lineage>
</organism>
<keyword evidence="2" id="KW-1185">Reference proteome</keyword>
<accession>A0A087U485</accession>